<dbReference type="Proteomes" id="UP000298200">
    <property type="component" value="Unassembled WGS sequence"/>
</dbReference>
<feature type="transmembrane region" description="Helical" evidence="6">
    <location>
        <begin position="391"/>
        <end position="410"/>
    </location>
</feature>
<feature type="transmembrane region" description="Helical" evidence="6">
    <location>
        <begin position="247"/>
        <end position="269"/>
    </location>
</feature>
<feature type="transmembrane region" description="Helical" evidence="6">
    <location>
        <begin position="342"/>
        <end position="363"/>
    </location>
</feature>
<dbReference type="EMBL" id="RQFU01000012">
    <property type="protein sequence ID" value="TGL21802.1"/>
    <property type="molecule type" value="Genomic_DNA"/>
</dbReference>
<evidence type="ECO:0000256" key="3">
    <source>
        <dbReference type="ARBA" id="ARBA00022692"/>
    </source>
</evidence>
<gene>
    <name evidence="8" type="ORF">EHQ46_08100</name>
</gene>
<dbReference type="InterPro" id="IPR003838">
    <property type="entry name" value="ABC3_permease_C"/>
</dbReference>
<sequence length="819" mass="93396">MIHKFIYFIFGHFKNDISKSLLSILSISLGIALFVSTQINAWKAEKSIIDQTIGFTSENFLGRYVFRDILDTTNNNSNFIKTLYSQLPNDIIIEPELNLKSFLKLDNNETLSIPTIGRDLITSNQLKKDFDPNKKTKKYFFSKSLLLKSNAESKPIIITICSTEISIQIDQIEAIDQDGLFIVLDIERLQNICKTKSYSNINLISNSKENISFQPLLNQSNWIYESKKEITERAGIALGSLKINLTIISLVSVLISFFMVSNIYSGLFVSQKKEFGILLSIGGTRISNFFLFLTQTTVLALIGGLIGTSIGVLISKLNFFQTLNTLTDANQIETYLNFPVKFILYGFLISIIGSLFSAIFNAVKAYHILPIELLREKDEIDNRKFIHLPTYLLYLIALACISIGVFLGFLKYEKQIIPGLVGVGLVIIGFVLLNFLTIPIFISLLSKLSKRFFTNPSFILGIKEIESDSWKNSLTISTIMLSTSLVFTLTSLTDSYELSLEHWVDKENRSDFSLINEKKLSSGEPGVPINLLSELENSGYFSDVEPFFINSKFIVNGNYFTLHVLKFRENQNGNELLVSKNFCFLEKLCAGDFIDIITKKKGVQRLKIQNEIEHFFSERGTIVMDYQLFSSLYSEEFLNSIRITLADGMEFNETMTFLKNISEKYQLNYLDHKQLKDLYISGMNQVFKVLDKLKISAIVISVLSLITSIFYFIKEKSRIIAGLRAIGMSSYQMFALLFYQVFYLLSHGIFSGILNSLLLSPIVIFGINKNAFGWELDYTFPVHFVAKLPILIPFFTIFITLIPFYFLTRMRISKELNYE</sequence>
<keyword evidence="9" id="KW-1185">Reference proteome</keyword>
<dbReference type="Pfam" id="PF02687">
    <property type="entry name" value="FtsX"/>
    <property type="match status" value="2"/>
</dbReference>
<reference evidence="9" key="1">
    <citation type="journal article" date="2019" name="PLoS Negl. Trop. Dis.">
        <title>Revisiting the worldwide diversity of Leptospira species in the environment.</title>
        <authorList>
            <person name="Vincent A.T."/>
            <person name="Schiettekatte O."/>
            <person name="Bourhy P."/>
            <person name="Veyrier F.J."/>
            <person name="Picardeau M."/>
        </authorList>
    </citation>
    <scope>NUCLEOTIDE SEQUENCE [LARGE SCALE GENOMIC DNA]</scope>
    <source>
        <strain evidence="9">201800272</strain>
    </source>
</reference>
<feature type="transmembrane region" description="Helical" evidence="6">
    <location>
        <begin position="749"/>
        <end position="768"/>
    </location>
</feature>
<evidence type="ECO:0000256" key="2">
    <source>
        <dbReference type="ARBA" id="ARBA00022475"/>
    </source>
</evidence>
<keyword evidence="5 6" id="KW-0472">Membrane</keyword>
<evidence type="ECO:0000313" key="9">
    <source>
        <dbReference type="Proteomes" id="UP000298200"/>
    </source>
</evidence>
<keyword evidence="2" id="KW-1003">Cell membrane</keyword>
<proteinExistence type="predicted"/>
<evidence type="ECO:0000313" key="8">
    <source>
        <dbReference type="EMBL" id="TGL21802.1"/>
    </source>
</evidence>
<evidence type="ECO:0000259" key="7">
    <source>
        <dbReference type="Pfam" id="PF02687"/>
    </source>
</evidence>
<feature type="transmembrane region" description="Helical" evidence="6">
    <location>
        <begin position="693"/>
        <end position="713"/>
    </location>
</feature>
<protein>
    <submittedName>
        <fullName evidence="8">ABC transporter permease</fullName>
    </submittedName>
</protein>
<keyword evidence="4 6" id="KW-1133">Transmembrane helix</keyword>
<keyword evidence="3 6" id="KW-0812">Transmembrane</keyword>
<feature type="transmembrane region" description="Helical" evidence="6">
    <location>
        <begin position="788"/>
        <end position="807"/>
    </location>
</feature>
<name>A0ABY2M239_9LEPT</name>
<dbReference type="PANTHER" id="PTHR30287:SF2">
    <property type="entry name" value="BLL1001 PROTEIN"/>
    <property type="match status" value="1"/>
</dbReference>
<evidence type="ECO:0000256" key="4">
    <source>
        <dbReference type="ARBA" id="ARBA00022989"/>
    </source>
</evidence>
<evidence type="ECO:0000256" key="5">
    <source>
        <dbReference type="ARBA" id="ARBA00023136"/>
    </source>
</evidence>
<feature type="domain" description="ABC3 transporter permease C-terminal" evidence="7">
    <location>
        <begin position="697"/>
        <end position="810"/>
    </location>
</feature>
<evidence type="ECO:0000256" key="6">
    <source>
        <dbReference type="SAM" id="Phobius"/>
    </source>
</evidence>
<dbReference type="PANTHER" id="PTHR30287">
    <property type="entry name" value="MEMBRANE COMPONENT OF PREDICTED ABC SUPERFAMILY METABOLITE UPTAKE TRANSPORTER"/>
    <property type="match status" value="1"/>
</dbReference>
<comment type="caution">
    <text evidence="8">The sequence shown here is derived from an EMBL/GenBank/DDBJ whole genome shotgun (WGS) entry which is preliminary data.</text>
</comment>
<dbReference type="InterPro" id="IPR038766">
    <property type="entry name" value="Membrane_comp_ABC_pdt"/>
</dbReference>
<evidence type="ECO:0000256" key="1">
    <source>
        <dbReference type="ARBA" id="ARBA00004651"/>
    </source>
</evidence>
<accession>A0ABY2M239</accession>
<feature type="transmembrane region" description="Helical" evidence="6">
    <location>
        <begin position="21"/>
        <end position="42"/>
    </location>
</feature>
<organism evidence="8 9">
    <name type="scientific">Leptospira yanagawae</name>
    <dbReference type="NCBI Taxonomy" id="293069"/>
    <lineage>
        <taxon>Bacteria</taxon>
        <taxon>Pseudomonadati</taxon>
        <taxon>Spirochaetota</taxon>
        <taxon>Spirochaetia</taxon>
        <taxon>Leptospirales</taxon>
        <taxon>Leptospiraceae</taxon>
        <taxon>Leptospira</taxon>
    </lineage>
</organism>
<feature type="domain" description="ABC3 transporter permease C-terminal" evidence="7">
    <location>
        <begin position="247"/>
        <end position="368"/>
    </location>
</feature>
<comment type="subcellular location">
    <subcellularLocation>
        <location evidence="1">Cell membrane</location>
        <topology evidence="1">Multi-pass membrane protein</topology>
    </subcellularLocation>
</comment>
<feature type="transmembrane region" description="Helical" evidence="6">
    <location>
        <begin position="416"/>
        <end position="442"/>
    </location>
</feature>
<feature type="transmembrane region" description="Helical" evidence="6">
    <location>
        <begin position="289"/>
        <end position="314"/>
    </location>
</feature>